<protein>
    <submittedName>
        <fullName evidence="2">Uncharacterized protein</fullName>
    </submittedName>
</protein>
<sequence>MNKAFQSCQESPRLASWVENSISDFCSCQAETPHSQIDQRTNHCEFQTWLPSIADGDALNALFDCMQIIYCFCVGGHRQENTSAKSSEVAESLNKDSQQFVHPKLEQSEESKSIPKTESEDLLQVEAPARHQLNGRHSEADDEPEESSLKYRTRKDVVHKAAFRRMKKYFIEDFQMVTQHCSEQTSYLTKLQEYCSLRFQESNTSQACMMLDYIINPKNKLGVIPHEDRHLKRLVGKLVSCCSLKLLRQIETQPEFLEILLHFLVTEGVSRMIFEDHRVCFQSRVQIHLQQLKERVLLLRSSLSQ</sequence>
<dbReference type="Proteomes" id="UP001295684">
    <property type="component" value="Unassembled WGS sequence"/>
</dbReference>
<keyword evidence="3" id="KW-1185">Reference proteome</keyword>
<organism evidence="2 3">
    <name type="scientific">Euplotes crassus</name>
    <dbReference type="NCBI Taxonomy" id="5936"/>
    <lineage>
        <taxon>Eukaryota</taxon>
        <taxon>Sar</taxon>
        <taxon>Alveolata</taxon>
        <taxon>Ciliophora</taxon>
        <taxon>Intramacronucleata</taxon>
        <taxon>Spirotrichea</taxon>
        <taxon>Hypotrichia</taxon>
        <taxon>Euplotida</taxon>
        <taxon>Euplotidae</taxon>
        <taxon>Moneuplotes</taxon>
    </lineage>
</organism>
<proteinExistence type="predicted"/>
<evidence type="ECO:0000313" key="2">
    <source>
        <dbReference type="EMBL" id="CAI2374296.1"/>
    </source>
</evidence>
<dbReference type="AlphaFoldDB" id="A0AAD1XK86"/>
<evidence type="ECO:0000256" key="1">
    <source>
        <dbReference type="SAM" id="MobiDB-lite"/>
    </source>
</evidence>
<name>A0AAD1XK86_EUPCR</name>
<feature type="region of interest" description="Disordered" evidence="1">
    <location>
        <begin position="85"/>
        <end position="150"/>
    </location>
</feature>
<comment type="caution">
    <text evidence="2">The sequence shown here is derived from an EMBL/GenBank/DDBJ whole genome shotgun (WGS) entry which is preliminary data.</text>
</comment>
<feature type="compositionally biased region" description="Basic and acidic residues" evidence="1">
    <location>
        <begin position="103"/>
        <end position="119"/>
    </location>
</feature>
<evidence type="ECO:0000313" key="3">
    <source>
        <dbReference type="Proteomes" id="UP001295684"/>
    </source>
</evidence>
<gene>
    <name evidence="2" type="ORF">ECRASSUSDP1_LOCUS15648</name>
</gene>
<accession>A0AAD1XK86</accession>
<dbReference type="EMBL" id="CAMPGE010015688">
    <property type="protein sequence ID" value="CAI2374296.1"/>
    <property type="molecule type" value="Genomic_DNA"/>
</dbReference>
<reference evidence="2" key="1">
    <citation type="submission" date="2023-07" db="EMBL/GenBank/DDBJ databases">
        <authorList>
            <consortium name="AG Swart"/>
            <person name="Singh M."/>
            <person name="Singh A."/>
            <person name="Seah K."/>
            <person name="Emmerich C."/>
        </authorList>
    </citation>
    <scope>NUCLEOTIDE SEQUENCE</scope>
    <source>
        <strain evidence="2">DP1</strain>
    </source>
</reference>